<evidence type="ECO:0000259" key="2">
    <source>
        <dbReference type="Pfam" id="PF06877"/>
    </source>
</evidence>
<dbReference type="Gene3D" id="3.30.70.970">
    <property type="entry name" value="RraB-like"/>
    <property type="match status" value="1"/>
</dbReference>
<protein>
    <submittedName>
        <fullName evidence="3">DUF695 domain-containing protein</fullName>
    </submittedName>
</protein>
<dbReference type="EMBL" id="SRKY01000001">
    <property type="protein sequence ID" value="THH38809.1"/>
    <property type="molecule type" value="Genomic_DNA"/>
</dbReference>
<gene>
    <name evidence="3" type="ORF">E4Z66_04430</name>
</gene>
<dbReference type="InterPro" id="IPR009671">
    <property type="entry name" value="RraB_dom"/>
</dbReference>
<keyword evidence="4" id="KW-1185">Reference proteome</keyword>
<dbReference type="Pfam" id="PF05117">
    <property type="entry name" value="DUF695"/>
    <property type="match status" value="1"/>
</dbReference>
<comment type="caution">
    <text evidence="3">The sequence shown here is derived from an EMBL/GenBank/DDBJ whole genome shotgun (WGS) entry which is preliminary data.</text>
</comment>
<dbReference type="RefSeq" id="WP_136461722.1">
    <property type="nucleotide sequence ID" value="NZ_SRKY01000001.1"/>
</dbReference>
<evidence type="ECO:0000259" key="1">
    <source>
        <dbReference type="Pfam" id="PF05117"/>
    </source>
</evidence>
<dbReference type="InterPro" id="IPR036701">
    <property type="entry name" value="RraB-like_sf"/>
</dbReference>
<proteinExistence type="predicted"/>
<dbReference type="SUPFAM" id="SSF89946">
    <property type="entry name" value="Hypothetical protein VC0424"/>
    <property type="match status" value="1"/>
</dbReference>
<dbReference type="Proteomes" id="UP000306602">
    <property type="component" value="Unassembled WGS sequence"/>
</dbReference>
<reference evidence="3 4" key="1">
    <citation type="submission" date="2019-04" db="EMBL/GenBank/DDBJ databases">
        <title>Shimia ponticola sp. nov., isolated from seawater.</title>
        <authorList>
            <person name="Kim Y.-O."/>
            <person name="Yoon J.-H."/>
        </authorList>
    </citation>
    <scope>NUCLEOTIDE SEQUENCE [LARGE SCALE GENOMIC DNA]</scope>
    <source>
        <strain evidence="3 4">MYP11</strain>
    </source>
</reference>
<feature type="domain" description="DUF695" evidence="1">
    <location>
        <begin position="20"/>
        <end position="154"/>
    </location>
</feature>
<evidence type="ECO:0000313" key="3">
    <source>
        <dbReference type="EMBL" id="THH38809.1"/>
    </source>
</evidence>
<organism evidence="3 4">
    <name type="scientific">Aliishimia ponticola</name>
    <dbReference type="NCBI Taxonomy" id="2499833"/>
    <lineage>
        <taxon>Bacteria</taxon>
        <taxon>Pseudomonadati</taxon>
        <taxon>Pseudomonadota</taxon>
        <taxon>Alphaproteobacteria</taxon>
        <taxon>Rhodobacterales</taxon>
        <taxon>Paracoccaceae</taxon>
        <taxon>Aliishimia</taxon>
    </lineage>
</organism>
<dbReference type="AlphaFoldDB" id="A0A4S4NGQ9"/>
<name>A0A4S4NGQ9_9RHOB</name>
<accession>A0A4S4NGQ9</accession>
<feature type="domain" description="Regulator of ribonuclease activity B" evidence="2">
    <location>
        <begin position="162"/>
        <end position="260"/>
    </location>
</feature>
<dbReference type="OrthoDB" id="7839302at2"/>
<dbReference type="Pfam" id="PF06877">
    <property type="entry name" value="RraB"/>
    <property type="match status" value="1"/>
</dbReference>
<evidence type="ECO:0000313" key="4">
    <source>
        <dbReference type="Proteomes" id="UP000306602"/>
    </source>
</evidence>
<sequence length="291" mass="31887">MTTSKTAQPQLADTPADIPDQWETFLTMIEDTLCSVVVHVGIEPFLDAMMPATVIQAEIALAHVTANGMPTVAEGKTLMAFDEALQTAIGVPGQHYLGRITANGLRRIYVLIRNDADLPQVERTLVTVGQTHGYEVALMQITDAPLRPYRDLLYPTDQDWQWIADQRQLDALRDAGDMTAETRPVEHWCAFTSPRAAEQFADWARSKGYRVAPVEPGTSHEDGFVVRLTHLATMAPQDIGLHTMRLLDACAGQGGSYEGWQAMVVQSAGQGLAEAQRQGLGAETSPILRLH</sequence>
<dbReference type="InterPro" id="IPR016097">
    <property type="entry name" value="DUF695"/>
</dbReference>